<dbReference type="InterPro" id="IPR041122">
    <property type="entry name" value="RecJ_OB"/>
</dbReference>
<feature type="domain" description="DDH" evidence="6">
    <location>
        <begin position="79"/>
        <end position="232"/>
    </location>
</feature>
<dbReference type="Gene3D" id="3.10.310.30">
    <property type="match status" value="1"/>
</dbReference>
<evidence type="ECO:0000259" key="8">
    <source>
        <dbReference type="Pfam" id="PF17768"/>
    </source>
</evidence>
<evidence type="ECO:0000313" key="10">
    <source>
        <dbReference type="Proteomes" id="UP000230543"/>
    </source>
</evidence>
<sequence>MNKYNWQIKELVSEEIKKNFPELQPAVLQLLYDRGLKTQEEIDEFLHPDYSQDIHDPFLFQDMEKAVARIYQTKDKKEKILIYGDYDADGVCGSSILAKVFKKLALNFEVYLPDREKDGYGLNENLVRQFAEQGVKLIITVDCGISNAKEVSLATDLGLEVIITDHHHIPEEVPPALAIIHPGYDKNYPFDKLAGGGVAFKVAQALIRKPQSGLNGEADYYEKWLLDLVAISTVADMVPLVGENRTLAKYGLIVLAKTRNLGLQQLYQVAGIKTEKMEAFTIGFQIAPRINAASRMDHANSAFRLLTTENVEEAITIAHELNKKNQARQSLTEKMVSQAKEQIGEVSKDQPVLFTYGDDWNPGVIGLVASKLTQDFSRPAFALSFDGQKYIASGRSIKEFNLIEGLDKFSDYFIKYGGHSGAAGFSITKEKFEKFKADFSEFAREKLKDIKFIPKLIIDQEISLAEANWDLVEILADFEPFGEGNYRPRFLIKDLKVKSSEGLGQDNKHLRLMVQSGETVRKIICFGFGDLCEALRPGDMIEAVCELGINQWNGNREIQLSLIDVNKIS</sequence>
<evidence type="ECO:0000259" key="6">
    <source>
        <dbReference type="Pfam" id="PF01368"/>
    </source>
</evidence>
<comment type="similarity">
    <text evidence="1">Belongs to the RecJ family.</text>
</comment>
<gene>
    <name evidence="9" type="primary">recJ</name>
    <name evidence="9" type="ORF">COU22_00910</name>
</gene>
<dbReference type="InterPro" id="IPR038763">
    <property type="entry name" value="DHH_sf"/>
</dbReference>
<evidence type="ECO:0000256" key="3">
    <source>
        <dbReference type="ARBA" id="ARBA00022722"/>
    </source>
</evidence>
<dbReference type="NCBIfam" id="TIGR00644">
    <property type="entry name" value="recJ"/>
    <property type="match status" value="1"/>
</dbReference>
<dbReference type="InterPro" id="IPR003156">
    <property type="entry name" value="DHHA1_dom"/>
</dbReference>
<dbReference type="GO" id="GO:0006281">
    <property type="term" value="P:DNA repair"/>
    <property type="evidence" value="ECO:0007669"/>
    <property type="project" value="InterPro"/>
</dbReference>
<feature type="domain" description="DHHA1" evidence="7">
    <location>
        <begin position="350"/>
        <end position="444"/>
    </location>
</feature>
<comment type="caution">
    <text evidence="9">The sequence shown here is derived from an EMBL/GenBank/DDBJ whole genome shotgun (WGS) entry which is preliminary data.</text>
</comment>
<dbReference type="PANTHER" id="PTHR30255:SF2">
    <property type="entry name" value="SINGLE-STRANDED-DNA-SPECIFIC EXONUCLEASE RECJ"/>
    <property type="match status" value="1"/>
</dbReference>
<organism evidence="9 10">
    <name type="scientific">Candidatus Komeilibacteria bacterium CG10_big_fil_rev_8_21_14_0_10_41_13</name>
    <dbReference type="NCBI Taxonomy" id="1974476"/>
    <lineage>
        <taxon>Bacteria</taxon>
        <taxon>Candidatus Komeiliibacteriota</taxon>
    </lineage>
</organism>
<dbReference type="Pfam" id="PF01368">
    <property type="entry name" value="DHH"/>
    <property type="match status" value="1"/>
</dbReference>
<accession>A0A2M6WD43</accession>
<evidence type="ECO:0000259" key="7">
    <source>
        <dbReference type="Pfam" id="PF02272"/>
    </source>
</evidence>
<dbReference type="EMBL" id="PFBO01000028">
    <property type="protein sequence ID" value="PIT90664.1"/>
    <property type="molecule type" value="Genomic_DNA"/>
</dbReference>
<dbReference type="Pfam" id="PF02272">
    <property type="entry name" value="DHHA1"/>
    <property type="match status" value="1"/>
</dbReference>
<keyword evidence="5 9" id="KW-0269">Exonuclease</keyword>
<dbReference type="InterPro" id="IPR004610">
    <property type="entry name" value="RecJ"/>
</dbReference>
<keyword evidence="4" id="KW-0378">Hydrolase</keyword>
<dbReference type="Proteomes" id="UP000230543">
    <property type="component" value="Unassembled WGS sequence"/>
</dbReference>
<dbReference type="PANTHER" id="PTHR30255">
    <property type="entry name" value="SINGLE-STRANDED-DNA-SPECIFIC EXONUCLEASE RECJ"/>
    <property type="match status" value="1"/>
</dbReference>
<dbReference type="SUPFAM" id="SSF64182">
    <property type="entry name" value="DHH phosphoesterases"/>
    <property type="match status" value="1"/>
</dbReference>
<dbReference type="InterPro" id="IPR001667">
    <property type="entry name" value="DDH_dom"/>
</dbReference>
<dbReference type="GO" id="GO:0006310">
    <property type="term" value="P:DNA recombination"/>
    <property type="evidence" value="ECO:0007669"/>
    <property type="project" value="InterPro"/>
</dbReference>
<dbReference type="InterPro" id="IPR051673">
    <property type="entry name" value="SSDNA_exonuclease_RecJ"/>
</dbReference>
<protein>
    <recommendedName>
        <fullName evidence="2">Single-stranded-DNA-specific exonuclease RecJ</fullName>
    </recommendedName>
</protein>
<dbReference type="Pfam" id="PF17768">
    <property type="entry name" value="RecJ_OB"/>
    <property type="match status" value="1"/>
</dbReference>
<evidence type="ECO:0000313" key="9">
    <source>
        <dbReference type="EMBL" id="PIT90664.1"/>
    </source>
</evidence>
<evidence type="ECO:0000256" key="4">
    <source>
        <dbReference type="ARBA" id="ARBA00022801"/>
    </source>
</evidence>
<dbReference type="GO" id="GO:0003676">
    <property type="term" value="F:nucleic acid binding"/>
    <property type="evidence" value="ECO:0007669"/>
    <property type="project" value="InterPro"/>
</dbReference>
<dbReference type="AlphaFoldDB" id="A0A2M6WD43"/>
<evidence type="ECO:0000256" key="5">
    <source>
        <dbReference type="ARBA" id="ARBA00022839"/>
    </source>
</evidence>
<dbReference type="GO" id="GO:0008409">
    <property type="term" value="F:5'-3' exonuclease activity"/>
    <property type="evidence" value="ECO:0007669"/>
    <property type="project" value="InterPro"/>
</dbReference>
<feature type="domain" description="RecJ OB" evidence="8">
    <location>
        <begin position="458"/>
        <end position="564"/>
    </location>
</feature>
<keyword evidence="3" id="KW-0540">Nuclease</keyword>
<name>A0A2M6WD43_9BACT</name>
<proteinExistence type="inferred from homology"/>
<dbReference type="Gene3D" id="3.90.1640.30">
    <property type="match status" value="1"/>
</dbReference>
<evidence type="ECO:0000256" key="2">
    <source>
        <dbReference type="ARBA" id="ARBA00019841"/>
    </source>
</evidence>
<evidence type="ECO:0000256" key="1">
    <source>
        <dbReference type="ARBA" id="ARBA00005915"/>
    </source>
</evidence>
<reference evidence="10" key="1">
    <citation type="submission" date="2017-09" db="EMBL/GenBank/DDBJ databases">
        <title>Depth-based differentiation of microbial function through sediment-hosted aquifers and enrichment of novel symbionts in the deep terrestrial subsurface.</title>
        <authorList>
            <person name="Probst A.J."/>
            <person name="Ladd B."/>
            <person name="Jarett J.K."/>
            <person name="Geller-Mcgrath D.E."/>
            <person name="Sieber C.M.K."/>
            <person name="Emerson J.B."/>
            <person name="Anantharaman K."/>
            <person name="Thomas B.C."/>
            <person name="Malmstrom R."/>
            <person name="Stieglmeier M."/>
            <person name="Klingl A."/>
            <person name="Woyke T."/>
            <person name="Ryan C.M."/>
            <person name="Banfield J.F."/>
        </authorList>
    </citation>
    <scope>NUCLEOTIDE SEQUENCE [LARGE SCALE GENOMIC DNA]</scope>
</reference>